<dbReference type="PROSITE" id="PS51186">
    <property type="entry name" value="GNAT"/>
    <property type="match status" value="1"/>
</dbReference>
<sequence>MDKSHGKELRTSRLLLRGAKDGDAQSLFECFSDYELMKYWSTLPHKSIEETEEWVQGMVSSSQNGYTDFVIVDHQSNTAIGKIGIWSGSEIGFMIARSRWRQGLVSEALAATLTYYFNDLELEQITADVDPRNAASINILKKFGFEVVGQREKTFEIGGVWVDSLDLSLTREQWKRQ</sequence>
<dbReference type="Gene3D" id="3.40.630.30">
    <property type="match status" value="1"/>
</dbReference>
<dbReference type="GeneID" id="27314668"/>
<dbReference type="PANTHER" id="PTHR43792:SF1">
    <property type="entry name" value="N-ACETYLTRANSFERASE DOMAIN-CONTAINING PROTEIN"/>
    <property type="match status" value="1"/>
</dbReference>
<dbReference type="InterPro" id="IPR000182">
    <property type="entry name" value="GNAT_dom"/>
</dbReference>
<dbReference type="RefSeq" id="XP_016211715.1">
    <property type="nucleotide sequence ID" value="XM_016360376.1"/>
</dbReference>
<keyword evidence="3" id="KW-1185">Reference proteome</keyword>
<dbReference type="OrthoDB" id="630895at2759"/>
<dbReference type="InParanoid" id="A0A0D1XHW5"/>
<dbReference type="InterPro" id="IPR016181">
    <property type="entry name" value="Acyl_CoA_acyltransferase"/>
</dbReference>
<protein>
    <recommendedName>
        <fullName evidence="1">N-acetyltransferase domain-containing protein</fullName>
    </recommendedName>
</protein>
<dbReference type="HOGENOM" id="CLU_013985_3_6_1"/>
<reference evidence="2 3" key="1">
    <citation type="submission" date="2015-01" db="EMBL/GenBank/DDBJ databases">
        <title>The Genome Sequence of Ochroconis gallopava CBS43764.</title>
        <authorList>
            <consortium name="The Broad Institute Genomics Platform"/>
            <person name="Cuomo C."/>
            <person name="de Hoog S."/>
            <person name="Gorbushina A."/>
            <person name="Stielow B."/>
            <person name="Teixiera M."/>
            <person name="Abouelleil A."/>
            <person name="Chapman S.B."/>
            <person name="Priest M."/>
            <person name="Young S.K."/>
            <person name="Wortman J."/>
            <person name="Nusbaum C."/>
            <person name="Birren B."/>
        </authorList>
    </citation>
    <scope>NUCLEOTIDE SEQUENCE [LARGE SCALE GENOMIC DNA]</scope>
    <source>
        <strain evidence="2 3">CBS 43764</strain>
    </source>
</reference>
<organism evidence="2 3">
    <name type="scientific">Verruconis gallopava</name>
    <dbReference type="NCBI Taxonomy" id="253628"/>
    <lineage>
        <taxon>Eukaryota</taxon>
        <taxon>Fungi</taxon>
        <taxon>Dikarya</taxon>
        <taxon>Ascomycota</taxon>
        <taxon>Pezizomycotina</taxon>
        <taxon>Dothideomycetes</taxon>
        <taxon>Pleosporomycetidae</taxon>
        <taxon>Venturiales</taxon>
        <taxon>Sympoventuriaceae</taxon>
        <taxon>Verruconis</taxon>
    </lineage>
</organism>
<dbReference type="InterPro" id="IPR051531">
    <property type="entry name" value="N-acetyltransferase"/>
</dbReference>
<dbReference type="PANTHER" id="PTHR43792">
    <property type="entry name" value="GNAT FAMILY, PUTATIVE (AFU_ORTHOLOGUE AFUA_3G00765)-RELATED-RELATED"/>
    <property type="match status" value="1"/>
</dbReference>
<evidence type="ECO:0000313" key="3">
    <source>
        <dbReference type="Proteomes" id="UP000053259"/>
    </source>
</evidence>
<evidence type="ECO:0000313" key="2">
    <source>
        <dbReference type="EMBL" id="KIW01846.1"/>
    </source>
</evidence>
<proteinExistence type="predicted"/>
<dbReference type="SUPFAM" id="SSF55729">
    <property type="entry name" value="Acyl-CoA N-acyltransferases (Nat)"/>
    <property type="match status" value="1"/>
</dbReference>
<dbReference type="GO" id="GO:0016747">
    <property type="term" value="F:acyltransferase activity, transferring groups other than amino-acyl groups"/>
    <property type="evidence" value="ECO:0007669"/>
    <property type="project" value="InterPro"/>
</dbReference>
<accession>A0A0D1XHW5</accession>
<dbReference type="AlphaFoldDB" id="A0A0D1XHW5"/>
<name>A0A0D1XHW5_9PEZI</name>
<dbReference type="VEuPathDB" id="FungiDB:PV09_06695"/>
<evidence type="ECO:0000259" key="1">
    <source>
        <dbReference type="PROSITE" id="PS51186"/>
    </source>
</evidence>
<feature type="domain" description="N-acetyltransferase" evidence="1">
    <location>
        <begin position="14"/>
        <end position="172"/>
    </location>
</feature>
<dbReference type="EMBL" id="KN847552">
    <property type="protein sequence ID" value="KIW01846.1"/>
    <property type="molecule type" value="Genomic_DNA"/>
</dbReference>
<dbReference type="Pfam" id="PF13302">
    <property type="entry name" value="Acetyltransf_3"/>
    <property type="match status" value="1"/>
</dbReference>
<dbReference type="Proteomes" id="UP000053259">
    <property type="component" value="Unassembled WGS sequence"/>
</dbReference>
<gene>
    <name evidence="2" type="ORF">PV09_06695</name>
</gene>